<dbReference type="SUPFAM" id="SSF53335">
    <property type="entry name" value="S-adenosyl-L-methionine-dependent methyltransferases"/>
    <property type="match status" value="1"/>
</dbReference>
<evidence type="ECO:0000256" key="2">
    <source>
        <dbReference type="ARBA" id="ARBA00022679"/>
    </source>
</evidence>
<dbReference type="Gene3D" id="3.40.50.150">
    <property type="entry name" value="Vaccinia Virus protein VP39"/>
    <property type="match status" value="1"/>
</dbReference>
<dbReference type="RefSeq" id="WP_376840459.1">
    <property type="nucleotide sequence ID" value="NZ_JBHMAU010000060.1"/>
</dbReference>
<dbReference type="InterPro" id="IPR002941">
    <property type="entry name" value="DNA_methylase_N4/N6"/>
</dbReference>
<name>A0ABV5X2F4_9MICO</name>
<proteinExistence type="predicted"/>
<feature type="domain" description="DNA methylase N-4/N-6" evidence="4">
    <location>
        <begin position="10"/>
        <end position="53"/>
    </location>
</feature>
<keyword evidence="2" id="KW-0808">Transferase</keyword>
<dbReference type="Proteomes" id="UP001589707">
    <property type="component" value="Unassembled WGS sequence"/>
</dbReference>
<evidence type="ECO:0000259" key="4">
    <source>
        <dbReference type="Pfam" id="PF01555"/>
    </source>
</evidence>
<reference evidence="5 6" key="1">
    <citation type="submission" date="2024-09" db="EMBL/GenBank/DDBJ databases">
        <authorList>
            <person name="Sun Q."/>
            <person name="Mori K."/>
        </authorList>
    </citation>
    <scope>NUCLEOTIDE SEQUENCE [LARGE SCALE GENOMIC DNA]</scope>
    <source>
        <strain evidence="5 6">JCM 11683</strain>
    </source>
</reference>
<gene>
    <name evidence="5" type="ORF">ACFFN1_09415</name>
</gene>
<organism evidence="5 6">
    <name type="scientific">Brevibacterium otitidis</name>
    <dbReference type="NCBI Taxonomy" id="53364"/>
    <lineage>
        <taxon>Bacteria</taxon>
        <taxon>Bacillati</taxon>
        <taxon>Actinomycetota</taxon>
        <taxon>Actinomycetes</taxon>
        <taxon>Micrococcales</taxon>
        <taxon>Brevibacteriaceae</taxon>
        <taxon>Brevibacterium</taxon>
    </lineage>
</organism>
<accession>A0ABV5X2F4</accession>
<dbReference type="Pfam" id="PF01555">
    <property type="entry name" value="N6_N4_Mtase"/>
    <property type="match status" value="1"/>
</dbReference>
<protein>
    <submittedName>
        <fullName evidence="5">DNA methyltransferase</fullName>
    </submittedName>
</protein>
<feature type="region of interest" description="Disordered" evidence="3">
    <location>
        <begin position="217"/>
        <end position="240"/>
    </location>
</feature>
<comment type="caution">
    <text evidence="5">The sequence shown here is derived from an EMBL/GenBank/DDBJ whole genome shotgun (WGS) entry which is preliminary data.</text>
</comment>
<evidence type="ECO:0000313" key="5">
    <source>
        <dbReference type="EMBL" id="MFB9776615.1"/>
    </source>
</evidence>
<keyword evidence="6" id="KW-1185">Reference proteome</keyword>
<keyword evidence="1 5" id="KW-0489">Methyltransferase</keyword>
<evidence type="ECO:0000256" key="1">
    <source>
        <dbReference type="ARBA" id="ARBA00022603"/>
    </source>
</evidence>
<evidence type="ECO:0000313" key="6">
    <source>
        <dbReference type="Proteomes" id="UP001589707"/>
    </source>
</evidence>
<dbReference type="GO" id="GO:0032259">
    <property type="term" value="P:methylation"/>
    <property type="evidence" value="ECO:0007669"/>
    <property type="project" value="UniProtKB-KW"/>
</dbReference>
<feature type="compositionally biased region" description="Low complexity" evidence="3">
    <location>
        <begin position="219"/>
        <end position="238"/>
    </location>
</feature>
<dbReference type="GO" id="GO:0008168">
    <property type="term" value="F:methyltransferase activity"/>
    <property type="evidence" value="ECO:0007669"/>
    <property type="project" value="UniProtKB-KW"/>
</dbReference>
<dbReference type="EMBL" id="JBHMAU010000060">
    <property type="protein sequence ID" value="MFB9776615.1"/>
    <property type="molecule type" value="Genomic_DNA"/>
</dbReference>
<sequence length="261" mass="28600">MSEEPLMGGKYFSAPKPVPFLEDLLRIGTVRDSIVLDFFAGSGSFGHAVMNINAEDGGTRQYLLVQVDEPLPEGSDANRDGFPTIPDLARERLRRAADRTRGVAKLAGMNLDTGFRTLRVDTTNMADTSTPADSLGQAELVGMIHSVKSGRTTEDLLFQVLLDWGLELTLPIANETIDGFEVYDVEEGALILCTRPREARSLSLSLGLLRPSRKDSRCVRSSSTRTSPTTRSESTSGRCSVNARHTLRSRRYDHRVLAGDA</sequence>
<dbReference type="InterPro" id="IPR029063">
    <property type="entry name" value="SAM-dependent_MTases_sf"/>
</dbReference>
<evidence type="ECO:0000256" key="3">
    <source>
        <dbReference type="SAM" id="MobiDB-lite"/>
    </source>
</evidence>